<evidence type="ECO:0000313" key="6">
    <source>
        <dbReference type="Proteomes" id="UP000193689"/>
    </source>
</evidence>
<evidence type="ECO:0000256" key="2">
    <source>
        <dbReference type="ARBA" id="ARBA00023242"/>
    </source>
</evidence>
<evidence type="ECO:0000259" key="4">
    <source>
        <dbReference type="Pfam" id="PF04082"/>
    </source>
</evidence>
<dbReference type="PANTHER" id="PTHR31001:SF87">
    <property type="entry name" value="COL-21"/>
    <property type="match status" value="1"/>
</dbReference>
<dbReference type="AlphaFoldDB" id="A0A1Y2EKX5"/>
<dbReference type="GeneID" id="63780928"/>
<gene>
    <name evidence="5" type="ORF">BCR38DRAFT_494240</name>
</gene>
<feature type="domain" description="Xylanolytic transcriptional activator regulatory" evidence="4">
    <location>
        <begin position="153"/>
        <end position="317"/>
    </location>
</feature>
<proteinExistence type="predicted"/>
<sequence length="632" mass="71455">MVQQCDRQYPCNHCSKRRQMERCIYHSHPDTRHLLKSPRSLDIDDSALPAEFVDSSFVLSTKSGVSPPGLGGQDLSPLAARYGYIESSTSNSLALIRKFGGNDYAPQNTCSQPLTGEDSEEVKSLIASMPRRHILDLLLQVFVSEISWIDQLIYPPWFLRQYRDLWEKGPTLCVADVEFLVLMLTVCSYATQFLPSPYYTLDRIDGISLSHIDNMCAEMAVCLSRITFRLDERGSWIRVQHVVFHALKCQMVGDMAMCLAALGSAVNTAQNDGMHRDEIPPIPHMDYLQKEMRHRTYCYLYVWDSHLARLLDHVPLLPVAAAQRKWIHMRLFYAQVDEHSSGGDAEAETDASDNYTERLLQARLENFWRNSEAAQAAEYNMMAADDRYYQFCDEFLAKLPASFRLQPDKTWDKRHPKLPLLRQMLHIAIYHSLCWSFRPLLWTLQDTDRLPKFKQVLLYSQKRAMAVAALHVLDAVGTLHRFLGGSHSRIIGLIIPTFEAAALLVCLCLDVEFPEEYGGEPGPGKINRIDPLRTSLIEAVQNALRRLRMLADVSSVAEVGAQSLEGLVAKIVTMTSTVSTTSEEETLTGNQERNVRPPSHHEMTPIAEIQAANWSLFVEPTAGLCHGISSAK</sequence>
<protein>
    <recommendedName>
        <fullName evidence="4">Xylanolytic transcriptional activator regulatory domain-containing protein</fullName>
    </recommendedName>
</protein>
<evidence type="ECO:0000256" key="1">
    <source>
        <dbReference type="ARBA" id="ARBA00004123"/>
    </source>
</evidence>
<keyword evidence="6" id="KW-1185">Reference proteome</keyword>
<dbReference type="GO" id="GO:0008270">
    <property type="term" value="F:zinc ion binding"/>
    <property type="evidence" value="ECO:0007669"/>
    <property type="project" value="InterPro"/>
</dbReference>
<dbReference type="InterPro" id="IPR050613">
    <property type="entry name" value="Sec_Metabolite_Reg"/>
</dbReference>
<dbReference type="PANTHER" id="PTHR31001">
    <property type="entry name" value="UNCHARACTERIZED TRANSCRIPTIONAL REGULATORY PROTEIN"/>
    <property type="match status" value="1"/>
</dbReference>
<keyword evidence="2" id="KW-0539">Nucleus</keyword>
<dbReference type="CDD" id="cd12148">
    <property type="entry name" value="fungal_TF_MHR"/>
    <property type="match status" value="1"/>
</dbReference>
<dbReference type="RefSeq" id="XP_040721779.1">
    <property type="nucleotide sequence ID" value="XM_040864716.1"/>
</dbReference>
<dbReference type="STRING" id="1141098.A0A1Y2EKX5"/>
<dbReference type="Proteomes" id="UP000193689">
    <property type="component" value="Unassembled WGS sequence"/>
</dbReference>
<name>A0A1Y2EKX5_9PEZI</name>
<reference evidence="5 6" key="1">
    <citation type="submission" date="2016-07" db="EMBL/GenBank/DDBJ databases">
        <title>Pervasive Adenine N6-methylation of Active Genes in Fungi.</title>
        <authorList>
            <consortium name="DOE Joint Genome Institute"/>
            <person name="Mondo S.J."/>
            <person name="Dannebaum R.O."/>
            <person name="Kuo R.C."/>
            <person name="Labutti K."/>
            <person name="Haridas S."/>
            <person name="Kuo A."/>
            <person name="Salamov A."/>
            <person name="Ahrendt S.R."/>
            <person name="Lipzen A."/>
            <person name="Sullivan W."/>
            <person name="Andreopoulos W.B."/>
            <person name="Clum A."/>
            <person name="Lindquist E."/>
            <person name="Daum C."/>
            <person name="Ramamoorthy G.K."/>
            <person name="Gryganskyi A."/>
            <person name="Culley D."/>
            <person name="Magnuson J.K."/>
            <person name="James T.Y."/>
            <person name="O'Malley M.A."/>
            <person name="Stajich J.E."/>
            <person name="Spatafora J.W."/>
            <person name="Visel A."/>
            <person name="Grigoriev I.V."/>
        </authorList>
    </citation>
    <scope>NUCLEOTIDE SEQUENCE [LARGE SCALE GENOMIC DNA]</scope>
    <source>
        <strain evidence="5 6">CBS 129021</strain>
    </source>
</reference>
<dbReference type="OrthoDB" id="5344325at2759"/>
<organism evidence="5 6">
    <name type="scientific">Pseudomassariella vexata</name>
    <dbReference type="NCBI Taxonomy" id="1141098"/>
    <lineage>
        <taxon>Eukaryota</taxon>
        <taxon>Fungi</taxon>
        <taxon>Dikarya</taxon>
        <taxon>Ascomycota</taxon>
        <taxon>Pezizomycotina</taxon>
        <taxon>Sordariomycetes</taxon>
        <taxon>Xylariomycetidae</taxon>
        <taxon>Amphisphaeriales</taxon>
        <taxon>Pseudomassariaceae</taxon>
        <taxon>Pseudomassariella</taxon>
    </lineage>
</organism>
<evidence type="ECO:0000256" key="3">
    <source>
        <dbReference type="SAM" id="MobiDB-lite"/>
    </source>
</evidence>
<comment type="caution">
    <text evidence="5">The sequence shown here is derived from an EMBL/GenBank/DDBJ whole genome shotgun (WGS) entry which is preliminary data.</text>
</comment>
<dbReference type="Pfam" id="PF04082">
    <property type="entry name" value="Fungal_trans"/>
    <property type="match status" value="1"/>
</dbReference>
<accession>A0A1Y2EKX5</accession>
<evidence type="ECO:0000313" key="5">
    <source>
        <dbReference type="EMBL" id="ORY72187.1"/>
    </source>
</evidence>
<dbReference type="GO" id="GO:0003677">
    <property type="term" value="F:DNA binding"/>
    <property type="evidence" value="ECO:0007669"/>
    <property type="project" value="InterPro"/>
</dbReference>
<comment type="subcellular location">
    <subcellularLocation>
        <location evidence="1">Nucleus</location>
    </subcellularLocation>
</comment>
<dbReference type="GO" id="GO:0006351">
    <property type="term" value="P:DNA-templated transcription"/>
    <property type="evidence" value="ECO:0007669"/>
    <property type="project" value="InterPro"/>
</dbReference>
<dbReference type="GO" id="GO:0005634">
    <property type="term" value="C:nucleus"/>
    <property type="evidence" value="ECO:0007669"/>
    <property type="project" value="UniProtKB-SubCell"/>
</dbReference>
<dbReference type="InterPro" id="IPR007219">
    <property type="entry name" value="XnlR_reg_dom"/>
</dbReference>
<feature type="region of interest" description="Disordered" evidence="3">
    <location>
        <begin position="580"/>
        <end position="600"/>
    </location>
</feature>
<dbReference type="InParanoid" id="A0A1Y2EKX5"/>
<dbReference type="EMBL" id="MCFJ01000001">
    <property type="protein sequence ID" value="ORY72187.1"/>
    <property type="molecule type" value="Genomic_DNA"/>
</dbReference>